<dbReference type="PRINTS" id="PR00368">
    <property type="entry name" value="FADPNR"/>
</dbReference>
<evidence type="ECO:0000259" key="4">
    <source>
        <dbReference type="Pfam" id="PF07992"/>
    </source>
</evidence>
<evidence type="ECO:0000256" key="1">
    <source>
        <dbReference type="ARBA" id="ARBA00022630"/>
    </source>
</evidence>
<dbReference type="Pfam" id="PF07992">
    <property type="entry name" value="Pyr_redox_2"/>
    <property type="match status" value="1"/>
</dbReference>
<accession>A0A3T0T4C8</accession>
<name>A0A3T0T4C8_9MICO</name>
<dbReference type="EMBL" id="CP028137">
    <property type="protein sequence ID" value="AZZ53456.1"/>
    <property type="molecule type" value="Genomic_DNA"/>
</dbReference>
<dbReference type="PRINTS" id="PR00469">
    <property type="entry name" value="PNDRDTASEII"/>
</dbReference>
<dbReference type="SUPFAM" id="SSF51905">
    <property type="entry name" value="FAD/NAD(P)-binding domain"/>
    <property type="match status" value="1"/>
</dbReference>
<organism evidence="5 6">
    <name type="scientific">Rathayibacter festucae DSM 15932</name>
    <dbReference type="NCBI Taxonomy" id="1328866"/>
    <lineage>
        <taxon>Bacteria</taxon>
        <taxon>Bacillati</taxon>
        <taxon>Actinomycetota</taxon>
        <taxon>Actinomycetes</taxon>
        <taxon>Micrococcales</taxon>
        <taxon>Microbacteriaceae</taxon>
        <taxon>Rathayibacter</taxon>
    </lineage>
</organism>
<evidence type="ECO:0000256" key="3">
    <source>
        <dbReference type="ARBA" id="ARBA00048132"/>
    </source>
</evidence>
<dbReference type="PANTHER" id="PTHR48105">
    <property type="entry name" value="THIOREDOXIN REDUCTASE 1-RELATED-RELATED"/>
    <property type="match status" value="1"/>
</dbReference>
<dbReference type="InterPro" id="IPR050097">
    <property type="entry name" value="Ferredoxin-NADP_redctase_2"/>
</dbReference>
<keyword evidence="2" id="KW-0560">Oxidoreductase</keyword>
<dbReference type="GO" id="GO:0004791">
    <property type="term" value="F:thioredoxin-disulfide reductase (NADPH) activity"/>
    <property type="evidence" value="ECO:0007669"/>
    <property type="project" value="UniProtKB-EC"/>
</dbReference>
<reference evidence="5 6" key="1">
    <citation type="submission" date="2018-03" db="EMBL/GenBank/DDBJ databases">
        <title>Bacteriophage NCPPB3778 and a type I-E CRISPR drive the evolution of the US Biological Select Agent, Rathayibacter toxicus.</title>
        <authorList>
            <person name="Davis E.W.II."/>
            <person name="Tabima J.F."/>
            <person name="Weisberg A.J."/>
            <person name="Dantas Lopes L."/>
            <person name="Wiseman M.S."/>
            <person name="Wiseman M.S."/>
            <person name="Pupko T."/>
            <person name="Belcher M.S."/>
            <person name="Sechler A.J."/>
            <person name="Tancos M.A."/>
            <person name="Schroeder B.K."/>
            <person name="Murray T.D."/>
            <person name="Luster D.G."/>
            <person name="Schneider W.L."/>
            <person name="Rogers E."/>
            <person name="Andreote F.D."/>
            <person name="Grunwald N.J."/>
            <person name="Putnam M.L."/>
            <person name="Chang J.H."/>
        </authorList>
    </citation>
    <scope>NUCLEOTIDE SEQUENCE [LARGE SCALE GENOMIC DNA]</scope>
    <source>
        <strain evidence="5 6">DSM 15932</strain>
    </source>
</reference>
<protein>
    <submittedName>
        <fullName evidence="5">Pyridine nucleotide-disulfide oxidoreductase</fullName>
    </submittedName>
</protein>
<dbReference type="Gene3D" id="3.50.50.60">
    <property type="entry name" value="FAD/NAD(P)-binding domain"/>
    <property type="match status" value="2"/>
</dbReference>
<evidence type="ECO:0000313" key="5">
    <source>
        <dbReference type="EMBL" id="AZZ53456.1"/>
    </source>
</evidence>
<dbReference type="InterPro" id="IPR036188">
    <property type="entry name" value="FAD/NAD-bd_sf"/>
</dbReference>
<evidence type="ECO:0000313" key="6">
    <source>
        <dbReference type="Proteomes" id="UP000285317"/>
    </source>
</evidence>
<dbReference type="KEGG" id="rfs:C1I64_16390"/>
<dbReference type="Proteomes" id="UP000285317">
    <property type="component" value="Chromosome"/>
</dbReference>
<evidence type="ECO:0000256" key="2">
    <source>
        <dbReference type="ARBA" id="ARBA00023002"/>
    </source>
</evidence>
<sequence>MIGSAGEERSPGEGGTPLVRLYGRRESRDAWELRDFLSRSVVAFSWTALDTDEQCLAVAGRPLSAARLPLVVFPDGSRAFDPTVAEVAARLGWVAAPRFAEYDLSIYGAGPAGLSAAVYAASEGLRVVVLERSAIGGQAGSSSLIENYLGFPHGIAGADLAERARQQAVAFGAELLRMREGIRGRFADGRLHALLADGTTVVARTNICATGIQWRRLGLAREDDLLGAGVYYGAGTSEAPLCEGRDVVVVGGGNSAGQAVMNLAAKARRVTMLVRGPALSDTLSSYLADRVLRQANVTVLLDSRVTALHGADALESIEVESAATGVRGALETSHLFVCIGGEPDTSWAAGTAIVRDSADYLVTGPDLVGEHAAPDWPLRRAPFHLETSVPGSFAAGDVRRGSVKRVASAVGEGAMAVTFAHRHLQETW</sequence>
<dbReference type="RefSeq" id="WP_127887920.1">
    <property type="nucleotide sequence ID" value="NZ_CP028137.1"/>
</dbReference>
<feature type="domain" description="FAD/NAD(P)-binding" evidence="4">
    <location>
        <begin position="103"/>
        <end position="413"/>
    </location>
</feature>
<proteinExistence type="predicted"/>
<keyword evidence="1" id="KW-0285">Flavoprotein</keyword>
<dbReference type="InterPro" id="IPR023753">
    <property type="entry name" value="FAD/NAD-binding_dom"/>
</dbReference>
<dbReference type="AlphaFoldDB" id="A0A3T0T4C8"/>
<comment type="catalytic activity">
    <reaction evidence="3">
        <text>[thioredoxin]-dithiol + NADP(+) = [thioredoxin]-disulfide + NADPH + H(+)</text>
        <dbReference type="Rhea" id="RHEA:20345"/>
        <dbReference type="Rhea" id="RHEA-COMP:10698"/>
        <dbReference type="Rhea" id="RHEA-COMP:10700"/>
        <dbReference type="ChEBI" id="CHEBI:15378"/>
        <dbReference type="ChEBI" id="CHEBI:29950"/>
        <dbReference type="ChEBI" id="CHEBI:50058"/>
        <dbReference type="ChEBI" id="CHEBI:57783"/>
        <dbReference type="ChEBI" id="CHEBI:58349"/>
        <dbReference type="EC" id="1.8.1.9"/>
    </reaction>
</comment>
<gene>
    <name evidence="5" type="ORF">C1I64_16390</name>
</gene>